<dbReference type="Gene3D" id="1.10.238.10">
    <property type="entry name" value="EF-hand"/>
    <property type="match status" value="2"/>
</dbReference>
<gene>
    <name evidence="2" type="ORF">NAEGRDRAFT_69683</name>
</gene>
<dbReference type="InParanoid" id="D2VL69"/>
<feature type="domain" description="EF-hand" evidence="1">
    <location>
        <begin position="82"/>
        <end position="117"/>
    </location>
</feature>
<dbReference type="RefSeq" id="XP_002675234.1">
    <property type="nucleotide sequence ID" value="XM_002675188.1"/>
</dbReference>
<dbReference type="Proteomes" id="UP000006671">
    <property type="component" value="Unassembled WGS sequence"/>
</dbReference>
<dbReference type="OMA" id="EREGCIE"/>
<evidence type="ECO:0000313" key="3">
    <source>
        <dbReference type="Proteomes" id="UP000006671"/>
    </source>
</evidence>
<organism evidence="3">
    <name type="scientific">Naegleria gruberi</name>
    <name type="common">Amoeba</name>
    <dbReference type="NCBI Taxonomy" id="5762"/>
    <lineage>
        <taxon>Eukaryota</taxon>
        <taxon>Discoba</taxon>
        <taxon>Heterolobosea</taxon>
        <taxon>Tetramitia</taxon>
        <taxon>Eutetramitia</taxon>
        <taxon>Vahlkampfiidae</taxon>
        <taxon>Naegleria</taxon>
    </lineage>
</organism>
<evidence type="ECO:0000313" key="2">
    <source>
        <dbReference type="EMBL" id="EFC42490.1"/>
    </source>
</evidence>
<accession>D2VL69</accession>
<dbReference type="VEuPathDB" id="AmoebaDB:NAEGRDRAFT_69683"/>
<dbReference type="GeneID" id="8851983"/>
<proteinExistence type="predicted"/>
<keyword evidence="3" id="KW-1185">Reference proteome</keyword>
<dbReference type="AlphaFoldDB" id="D2VL69"/>
<dbReference type="InterPro" id="IPR002048">
    <property type="entry name" value="EF_hand_dom"/>
</dbReference>
<reference evidence="2 3" key="1">
    <citation type="journal article" date="2010" name="Cell">
        <title>The genome of Naegleria gruberi illuminates early eukaryotic versatility.</title>
        <authorList>
            <person name="Fritz-Laylin L.K."/>
            <person name="Prochnik S.E."/>
            <person name="Ginger M.L."/>
            <person name="Dacks J.B."/>
            <person name="Carpenter M.L."/>
            <person name="Field M.C."/>
            <person name="Kuo A."/>
            <person name="Paredez A."/>
            <person name="Chapman J."/>
            <person name="Pham J."/>
            <person name="Shu S."/>
            <person name="Neupane R."/>
            <person name="Cipriano M."/>
            <person name="Mancuso J."/>
            <person name="Tu H."/>
            <person name="Salamov A."/>
            <person name="Lindquist E."/>
            <person name="Shapiro H."/>
            <person name="Lucas S."/>
            <person name="Grigoriev I.V."/>
            <person name="Cande W.Z."/>
            <person name="Fulton C."/>
            <person name="Rokhsar D.S."/>
            <person name="Dawson S.C."/>
        </authorList>
    </citation>
    <scope>NUCLEOTIDE SEQUENCE [LARGE SCALE GENOMIC DNA]</scope>
    <source>
        <strain evidence="2 3">NEG-M</strain>
    </source>
</reference>
<dbReference type="PANTHER" id="PTHR46763">
    <property type="entry name" value="DYNEIN REGULATORY COMPLEX PROTEIN 8"/>
    <property type="match status" value="1"/>
</dbReference>
<name>D2VL69_NAEGR</name>
<dbReference type="OrthoDB" id="10260307at2759"/>
<dbReference type="SUPFAM" id="SSF47473">
    <property type="entry name" value="EF-hand"/>
    <property type="match status" value="1"/>
</dbReference>
<protein>
    <submittedName>
        <fullName evidence="2">Predicted protein</fullName>
    </submittedName>
</protein>
<dbReference type="EMBL" id="GG738879">
    <property type="protein sequence ID" value="EFC42490.1"/>
    <property type="molecule type" value="Genomic_DNA"/>
</dbReference>
<evidence type="ECO:0000259" key="1">
    <source>
        <dbReference type="PROSITE" id="PS50222"/>
    </source>
</evidence>
<dbReference type="GO" id="GO:0005509">
    <property type="term" value="F:calcium ion binding"/>
    <property type="evidence" value="ECO:0007669"/>
    <property type="project" value="InterPro"/>
</dbReference>
<dbReference type="KEGG" id="ngr:NAEGRDRAFT_69683"/>
<dbReference type="PANTHER" id="PTHR46763:SF1">
    <property type="entry name" value="DYNEIN REGULATORY COMPLEX PROTEIN 8"/>
    <property type="match status" value="1"/>
</dbReference>
<dbReference type="FunFam" id="1.10.238.10:FF:000001">
    <property type="entry name" value="Calmodulin 1"/>
    <property type="match status" value="1"/>
</dbReference>
<dbReference type="eggNOG" id="KOG0027">
    <property type="taxonomic scope" value="Eukaryota"/>
</dbReference>
<dbReference type="InterPro" id="IPR011992">
    <property type="entry name" value="EF-hand-dom_pair"/>
</dbReference>
<dbReference type="STRING" id="5762.D2VL69"/>
<dbReference type="PROSITE" id="PS50222">
    <property type="entry name" value="EF_HAND_2"/>
    <property type="match status" value="1"/>
</dbReference>
<sequence>MADEVTQKKLKEAFRLFEREGCIEVDDLGIIMRHLNLNPTEKQISALKTEMGPNVIDYNVFEAVMSKIVLTSTYDGATLTLDTEDQLLRAFEILDPERNGLIPSEKLVQLLKSQGEPMTEEEINEFLQFAQSKDSAIIRYEEYVNLLCSHLKK</sequence>
<dbReference type="Pfam" id="PF13499">
    <property type="entry name" value="EF-hand_7"/>
    <property type="match status" value="1"/>
</dbReference>